<dbReference type="InterPro" id="IPR036388">
    <property type="entry name" value="WH-like_DNA-bd_sf"/>
</dbReference>
<sequence length="1096" mass="126286">MAEYVVFCVIRSLSELLVYEARHIPELRGRIEVIQMKFRQLQSILEIADARQEIDEGIRNWIAETREVAYDIEDLLLVVLSSSSSSSSSSTSRRRYTGLFREATSLHSLEPKIQLIEAKVSALESDLRVRNIRPRQRGSPNRIARRRLQQRRTYSHFVEDDLVGLDDHVEQLVSRLVSEDADQVVAITGMGGIGKTTLAKRIYHHDDVRGHFHALAWACVSQQGQPDDVVQRILNKLEPEKKKAISIMKIDDLVEELIQVQRRKRCLIVLDDVWDMEAWDLVFKPVFVNRQASRFVNIKVLLTTRNKEIARYIDLDAPCYLYEQRHLDQEESWELLKRKVSQNLSLAGISLDRSLPSSRSVEEPKYSSSFEDEDALSRVESFHSCYSDEEDELVSRMTRIHSSSSEDTIQDLRNQMDMERLGKEMVAQCGGLPLAIVVLGGLLMTKSTISEWRTVHQNFNSYLRRGRTSRENGRVHEVLALSYHDLPYQLKPCFLHLGNFPEDHKIPTRKLYQLWLAEGFISQESEEEESIMDVAERYLGELVQRCMVQVRADEVTGKFKSCQLHDLTRELCLVKGKEENFLKRIPIRYEPELLSAPSPSSIAPSISKTRRLSIAVDCDFDTYFPPRKEILEYRKENLEQVRSALFFSRLSNRKNLHLALDFVCSELKLIRVLDLERFDFGDKLCKGIGDLIHLRYLSLRGCQLNKLSSSIGNLKYLQTLDLRVPFLVCMTIPNVIWKLNHLKHLYLPPSHKCSSKLQLNSLSKLEILKNFDSRVSDYRDLTKLAKLQKLAAILSLEIDHLAALFNHLKMDTLHIKDSSFRIRYDFQSEKELTVLREIVGSVHLQKLDLIGIINKLPEQRHFGQNLMKLTLRSSTLKEDPMTTLEKLPNLHTLILRKNAFAGNAICCSSDGFPSLTVLELQGLTDLENWRIDEGAMPNLYCLKIDECIRLRMVPEGVRFIASLRELVIVNMLDSFKSRVQRVQEQGGEDTHIVGHIPSITIADTNRTYMKKLETQLSEVVKIARADHATCKLQTTSDAMRSTAAYRMRHTLECQRCSDQLNRDNRVVSASFKYPNELLLILVDGSFVSITWERNCF</sequence>
<comment type="caution">
    <text evidence="11">The sequence shown here is derived from an EMBL/GenBank/DDBJ whole genome shotgun (WGS) entry which is preliminary data.</text>
</comment>
<name>A0A8X8WG12_SALSN</name>
<dbReference type="Pfam" id="PF23559">
    <property type="entry name" value="WHD_DRP"/>
    <property type="match status" value="1"/>
</dbReference>
<keyword evidence="5" id="KW-0611">Plant defense</keyword>
<dbReference type="InterPro" id="IPR058922">
    <property type="entry name" value="WHD_DRP"/>
</dbReference>
<evidence type="ECO:0000259" key="7">
    <source>
        <dbReference type="Pfam" id="PF00931"/>
    </source>
</evidence>
<dbReference type="InterPro" id="IPR044974">
    <property type="entry name" value="Disease_R_plants"/>
</dbReference>
<dbReference type="InterPro" id="IPR055414">
    <property type="entry name" value="LRR_R13L4/SHOC2-like"/>
</dbReference>
<dbReference type="GO" id="GO:0043531">
    <property type="term" value="F:ADP binding"/>
    <property type="evidence" value="ECO:0007669"/>
    <property type="project" value="InterPro"/>
</dbReference>
<evidence type="ECO:0000256" key="4">
    <source>
        <dbReference type="ARBA" id="ARBA00022741"/>
    </source>
</evidence>
<dbReference type="InterPro" id="IPR038005">
    <property type="entry name" value="RX-like_CC"/>
</dbReference>
<evidence type="ECO:0008006" key="13">
    <source>
        <dbReference type="Google" id="ProtNLM"/>
    </source>
</evidence>
<keyword evidence="6" id="KW-0067">ATP-binding</keyword>
<gene>
    <name evidence="11" type="ORF">SASPL_147655</name>
</gene>
<evidence type="ECO:0000259" key="10">
    <source>
        <dbReference type="Pfam" id="PF23598"/>
    </source>
</evidence>
<evidence type="ECO:0000256" key="2">
    <source>
        <dbReference type="ARBA" id="ARBA00022614"/>
    </source>
</evidence>
<dbReference type="Gene3D" id="1.10.10.10">
    <property type="entry name" value="Winged helix-like DNA-binding domain superfamily/Winged helix DNA-binding domain"/>
    <property type="match status" value="1"/>
</dbReference>
<dbReference type="FunFam" id="1.10.10.10:FF:000322">
    <property type="entry name" value="Probable disease resistance protein At1g63360"/>
    <property type="match status" value="1"/>
</dbReference>
<dbReference type="Gene3D" id="3.40.50.300">
    <property type="entry name" value="P-loop containing nucleotide triphosphate hydrolases"/>
    <property type="match status" value="1"/>
</dbReference>
<feature type="domain" description="Disease resistance N-terminal" evidence="8">
    <location>
        <begin position="6"/>
        <end position="79"/>
    </location>
</feature>
<evidence type="ECO:0000256" key="3">
    <source>
        <dbReference type="ARBA" id="ARBA00022737"/>
    </source>
</evidence>
<dbReference type="Pfam" id="PF23598">
    <property type="entry name" value="LRR_14"/>
    <property type="match status" value="1"/>
</dbReference>
<dbReference type="Proteomes" id="UP000298416">
    <property type="component" value="Unassembled WGS sequence"/>
</dbReference>
<organism evidence="11">
    <name type="scientific">Salvia splendens</name>
    <name type="common">Scarlet sage</name>
    <dbReference type="NCBI Taxonomy" id="180675"/>
    <lineage>
        <taxon>Eukaryota</taxon>
        <taxon>Viridiplantae</taxon>
        <taxon>Streptophyta</taxon>
        <taxon>Embryophyta</taxon>
        <taxon>Tracheophyta</taxon>
        <taxon>Spermatophyta</taxon>
        <taxon>Magnoliopsida</taxon>
        <taxon>eudicotyledons</taxon>
        <taxon>Gunneridae</taxon>
        <taxon>Pentapetalae</taxon>
        <taxon>asterids</taxon>
        <taxon>lamiids</taxon>
        <taxon>Lamiales</taxon>
        <taxon>Lamiaceae</taxon>
        <taxon>Nepetoideae</taxon>
        <taxon>Mentheae</taxon>
        <taxon>Salviinae</taxon>
        <taxon>Salvia</taxon>
        <taxon>Salvia subgen. Calosphace</taxon>
        <taxon>core Calosphace</taxon>
    </lineage>
</organism>
<evidence type="ECO:0000256" key="1">
    <source>
        <dbReference type="ARBA" id="ARBA00008894"/>
    </source>
</evidence>
<dbReference type="InterPro" id="IPR032675">
    <property type="entry name" value="LRR_dom_sf"/>
</dbReference>
<accession>A0A8X8WG12</accession>
<dbReference type="GO" id="GO:0005524">
    <property type="term" value="F:ATP binding"/>
    <property type="evidence" value="ECO:0007669"/>
    <property type="project" value="UniProtKB-KW"/>
</dbReference>
<dbReference type="GO" id="GO:0098542">
    <property type="term" value="P:defense response to other organism"/>
    <property type="evidence" value="ECO:0007669"/>
    <property type="project" value="TreeGrafter"/>
</dbReference>
<evidence type="ECO:0000313" key="12">
    <source>
        <dbReference type="Proteomes" id="UP000298416"/>
    </source>
</evidence>
<dbReference type="EMBL" id="PNBA02000018">
    <property type="protein sequence ID" value="KAG6393414.1"/>
    <property type="molecule type" value="Genomic_DNA"/>
</dbReference>
<reference evidence="11" key="1">
    <citation type="submission" date="2018-01" db="EMBL/GenBank/DDBJ databases">
        <authorList>
            <person name="Mao J.F."/>
        </authorList>
    </citation>
    <scope>NUCLEOTIDE SEQUENCE</scope>
    <source>
        <strain evidence="11">Huo1</strain>
        <tissue evidence="11">Leaf</tissue>
    </source>
</reference>
<comment type="similarity">
    <text evidence="1">Belongs to the disease resistance NB-LRR family.</text>
</comment>
<feature type="domain" description="Disease resistance protein winged helix" evidence="9">
    <location>
        <begin position="500"/>
        <end position="571"/>
    </location>
</feature>
<dbReference type="InterPro" id="IPR042197">
    <property type="entry name" value="Apaf_helical"/>
</dbReference>
<proteinExistence type="inferred from homology"/>
<reference evidence="11" key="2">
    <citation type="submission" date="2020-08" db="EMBL/GenBank/DDBJ databases">
        <title>Plant Genome Project.</title>
        <authorList>
            <person name="Zhang R.-G."/>
        </authorList>
    </citation>
    <scope>NUCLEOTIDE SEQUENCE</scope>
    <source>
        <strain evidence="11">Huo1</strain>
        <tissue evidence="11">Leaf</tissue>
    </source>
</reference>
<dbReference type="InterPro" id="IPR002182">
    <property type="entry name" value="NB-ARC"/>
</dbReference>
<dbReference type="SUPFAM" id="SSF52540">
    <property type="entry name" value="P-loop containing nucleoside triphosphate hydrolases"/>
    <property type="match status" value="2"/>
</dbReference>
<dbReference type="Gene3D" id="3.80.10.10">
    <property type="entry name" value="Ribonuclease Inhibitor"/>
    <property type="match status" value="1"/>
</dbReference>
<dbReference type="AlphaFoldDB" id="A0A8X8WG12"/>
<dbReference type="Gene3D" id="1.20.5.4130">
    <property type="match status" value="1"/>
</dbReference>
<dbReference type="GO" id="GO:0051607">
    <property type="term" value="P:defense response to virus"/>
    <property type="evidence" value="ECO:0007669"/>
    <property type="project" value="UniProtKB-ARBA"/>
</dbReference>
<keyword evidence="3" id="KW-0677">Repeat</keyword>
<dbReference type="PRINTS" id="PR00364">
    <property type="entry name" value="DISEASERSIST"/>
</dbReference>
<keyword evidence="12" id="KW-1185">Reference proteome</keyword>
<evidence type="ECO:0000259" key="8">
    <source>
        <dbReference type="Pfam" id="PF18052"/>
    </source>
</evidence>
<dbReference type="SUPFAM" id="SSF52058">
    <property type="entry name" value="L domain-like"/>
    <property type="match status" value="1"/>
</dbReference>
<keyword evidence="2" id="KW-0433">Leucine-rich repeat</keyword>
<keyword evidence="4" id="KW-0547">Nucleotide-binding</keyword>
<dbReference type="PANTHER" id="PTHR23155:SF1185">
    <property type="entry name" value="DISEASE RESISTANCE RPP8-LIKE PROTEIN 3-RELATED"/>
    <property type="match status" value="1"/>
</dbReference>
<evidence type="ECO:0000313" key="11">
    <source>
        <dbReference type="EMBL" id="KAG6393414.1"/>
    </source>
</evidence>
<evidence type="ECO:0000256" key="6">
    <source>
        <dbReference type="ARBA" id="ARBA00022840"/>
    </source>
</evidence>
<dbReference type="Pfam" id="PF00931">
    <property type="entry name" value="NB-ARC"/>
    <property type="match status" value="1"/>
</dbReference>
<dbReference type="Gene3D" id="1.10.8.430">
    <property type="entry name" value="Helical domain of apoptotic protease-activating factors"/>
    <property type="match status" value="1"/>
</dbReference>
<feature type="domain" description="Disease resistance R13L4/SHOC-2-like LRR" evidence="10">
    <location>
        <begin position="662"/>
        <end position="966"/>
    </location>
</feature>
<dbReference type="CDD" id="cd14798">
    <property type="entry name" value="RX-CC_like"/>
    <property type="match status" value="1"/>
</dbReference>
<evidence type="ECO:0000256" key="5">
    <source>
        <dbReference type="ARBA" id="ARBA00022821"/>
    </source>
</evidence>
<evidence type="ECO:0000259" key="9">
    <source>
        <dbReference type="Pfam" id="PF23559"/>
    </source>
</evidence>
<dbReference type="InterPro" id="IPR041118">
    <property type="entry name" value="Rx_N"/>
</dbReference>
<dbReference type="Pfam" id="PF18052">
    <property type="entry name" value="Rx_N"/>
    <property type="match status" value="1"/>
</dbReference>
<dbReference type="FunFam" id="3.40.50.300:FF:001091">
    <property type="entry name" value="Probable disease resistance protein At1g61300"/>
    <property type="match status" value="1"/>
</dbReference>
<dbReference type="InterPro" id="IPR027417">
    <property type="entry name" value="P-loop_NTPase"/>
</dbReference>
<dbReference type="PANTHER" id="PTHR23155">
    <property type="entry name" value="DISEASE RESISTANCE PROTEIN RP"/>
    <property type="match status" value="1"/>
</dbReference>
<feature type="domain" description="NB-ARC" evidence="7">
    <location>
        <begin position="166"/>
        <end position="343"/>
    </location>
</feature>
<protein>
    <recommendedName>
        <fullName evidence="13">Disease resistance protein RPM1</fullName>
    </recommendedName>
</protein>